<sequence length="283" mass="31577">MELRQLRDFSQNFNDTFQFIKQEFKPLVLSYFSISGILVLATGIVSGLYERNAMGGFFTGVMEGLKHNNSGYYESGPVRTLGSVFSPLYFLMLFLGGLNIIVMRVTVAVYMKIYDEKGKVSPTIEEIWKGVLRYTLPVAIYSFVLAILIVLGFCFCIAPGVYFMVVLAPITMVFVVEDASFGGAFNRCFALIKENFWISLAIYLVVYIIYSISSGIIGVVVTSLAGLISYFSTHNIAATVGVVTGIFSVFQYVFYIVFLVSVGLNYFNLSELHDGEGFVKTYR</sequence>
<evidence type="ECO:0000313" key="2">
    <source>
        <dbReference type="Proteomes" id="UP001207468"/>
    </source>
</evidence>
<keyword evidence="2" id="KW-1185">Reference proteome</keyword>
<protein>
    <submittedName>
        <fullName evidence="1">Uncharacterized protein</fullName>
    </submittedName>
</protein>
<comment type="caution">
    <text evidence="1">The sequence shown here is derived from an EMBL/GenBank/DDBJ whole genome shotgun (WGS) entry which is preliminary data.</text>
</comment>
<organism evidence="1 2">
    <name type="scientific">Russula earlei</name>
    <dbReference type="NCBI Taxonomy" id="71964"/>
    <lineage>
        <taxon>Eukaryota</taxon>
        <taxon>Fungi</taxon>
        <taxon>Dikarya</taxon>
        <taxon>Basidiomycota</taxon>
        <taxon>Agaricomycotina</taxon>
        <taxon>Agaricomycetes</taxon>
        <taxon>Russulales</taxon>
        <taxon>Russulaceae</taxon>
        <taxon>Russula</taxon>
    </lineage>
</organism>
<proteinExistence type="predicted"/>
<evidence type="ECO:0000313" key="1">
    <source>
        <dbReference type="EMBL" id="KAI9449426.1"/>
    </source>
</evidence>
<gene>
    <name evidence="1" type="ORF">F5148DRAFT_1153123</name>
</gene>
<name>A0ACC0TV45_9AGAM</name>
<reference evidence="1" key="1">
    <citation type="submission" date="2021-03" db="EMBL/GenBank/DDBJ databases">
        <title>Evolutionary priming and transition to the ectomycorrhizal habit in an iconic lineage of mushroom-forming fungi: is preadaptation a requirement?</title>
        <authorList>
            <consortium name="DOE Joint Genome Institute"/>
            <person name="Looney B.P."/>
            <person name="Miyauchi S."/>
            <person name="Morin E."/>
            <person name="Drula E."/>
            <person name="Courty P.E."/>
            <person name="Chicoki N."/>
            <person name="Fauchery L."/>
            <person name="Kohler A."/>
            <person name="Kuo A."/>
            <person name="LaButti K."/>
            <person name="Pangilinan J."/>
            <person name="Lipzen A."/>
            <person name="Riley R."/>
            <person name="Andreopoulos W."/>
            <person name="He G."/>
            <person name="Johnson J."/>
            <person name="Barry K.W."/>
            <person name="Grigoriev I.V."/>
            <person name="Nagy L."/>
            <person name="Hibbett D."/>
            <person name="Henrissat B."/>
            <person name="Matheny P.B."/>
            <person name="Labbe J."/>
            <person name="Martin A.F."/>
        </authorList>
    </citation>
    <scope>NUCLEOTIDE SEQUENCE</scope>
    <source>
        <strain evidence="1">BPL698</strain>
    </source>
</reference>
<accession>A0ACC0TV45</accession>
<dbReference type="Proteomes" id="UP001207468">
    <property type="component" value="Unassembled WGS sequence"/>
</dbReference>
<dbReference type="EMBL" id="JAGFNK010000502">
    <property type="protein sequence ID" value="KAI9449426.1"/>
    <property type="molecule type" value="Genomic_DNA"/>
</dbReference>